<dbReference type="EMBL" id="BAABCN010000002">
    <property type="protein sequence ID" value="GAA3868219.1"/>
    <property type="molecule type" value="Genomic_DNA"/>
</dbReference>
<evidence type="ECO:0000313" key="1">
    <source>
        <dbReference type="EMBL" id="GAA3868219.1"/>
    </source>
</evidence>
<gene>
    <name evidence="1" type="ORF">GCM10022381_09530</name>
</gene>
<proteinExistence type="predicted"/>
<evidence type="ECO:0000313" key="2">
    <source>
        <dbReference type="Proteomes" id="UP001501803"/>
    </source>
</evidence>
<accession>A0ABP7K7E4</accession>
<sequence>MGASEHVGEFPGPLPLVWETLREQMTMSGAAGWKVSALRVDVSGAWTFAFN</sequence>
<keyword evidence="2" id="KW-1185">Reference proteome</keyword>
<evidence type="ECO:0008006" key="3">
    <source>
        <dbReference type="Google" id="ProtNLM"/>
    </source>
</evidence>
<name>A0ABP7K7E4_9MICO</name>
<organism evidence="1 2">
    <name type="scientific">Leifsonia kafniensis</name>
    <dbReference type="NCBI Taxonomy" id="475957"/>
    <lineage>
        <taxon>Bacteria</taxon>
        <taxon>Bacillati</taxon>
        <taxon>Actinomycetota</taxon>
        <taxon>Actinomycetes</taxon>
        <taxon>Micrococcales</taxon>
        <taxon>Microbacteriaceae</taxon>
        <taxon>Leifsonia</taxon>
    </lineage>
</organism>
<comment type="caution">
    <text evidence="1">The sequence shown here is derived from an EMBL/GenBank/DDBJ whole genome shotgun (WGS) entry which is preliminary data.</text>
</comment>
<reference evidence="2" key="1">
    <citation type="journal article" date="2019" name="Int. J. Syst. Evol. Microbiol.">
        <title>The Global Catalogue of Microorganisms (GCM) 10K type strain sequencing project: providing services to taxonomists for standard genome sequencing and annotation.</title>
        <authorList>
            <consortium name="The Broad Institute Genomics Platform"/>
            <consortium name="The Broad Institute Genome Sequencing Center for Infectious Disease"/>
            <person name="Wu L."/>
            <person name="Ma J."/>
        </authorList>
    </citation>
    <scope>NUCLEOTIDE SEQUENCE [LARGE SCALE GENOMIC DNA]</scope>
    <source>
        <strain evidence="2">JCM 17021</strain>
    </source>
</reference>
<protein>
    <recommendedName>
        <fullName evidence="3">DUF4177 domain-containing protein</fullName>
    </recommendedName>
</protein>
<dbReference type="Proteomes" id="UP001501803">
    <property type="component" value="Unassembled WGS sequence"/>
</dbReference>